<gene>
    <name evidence="2" type="ORF">QJS10_CPA06g01850</name>
</gene>
<evidence type="ECO:0000313" key="3">
    <source>
        <dbReference type="Proteomes" id="UP001180020"/>
    </source>
</evidence>
<keyword evidence="3" id="KW-1185">Reference proteome</keyword>
<organism evidence="2 3">
    <name type="scientific">Acorus calamus</name>
    <name type="common">Sweet flag</name>
    <dbReference type="NCBI Taxonomy" id="4465"/>
    <lineage>
        <taxon>Eukaryota</taxon>
        <taxon>Viridiplantae</taxon>
        <taxon>Streptophyta</taxon>
        <taxon>Embryophyta</taxon>
        <taxon>Tracheophyta</taxon>
        <taxon>Spermatophyta</taxon>
        <taxon>Magnoliopsida</taxon>
        <taxon>Liliopsida</taxon>
        <taxon>Acoraceae</taxon>
        <taxon>Acorus</taxon>
    </lineage>
</organism>
<evidence type="ECO:0000313" key="2">
    <source>
        <dbReference type="EMBL" id="KAK1313965.1"/>
    </source>
</evidence>
<sequence length="118" mass="13296">MGSLSSQRIQSRSVLHEDLGSPSLDNRDQGYSPPPPAPREEISSQTLKAFTGHRDGLDHCPSARNLETRMLLDVKMVTPFPKLLEALKFIRTAIYKSNIGMDKLDLSTYHSCFEFFLV</sequence>
<dbReference type="EMBL" id="JAUJYO010000006">
    <property type="protein sequence ID" value="KAK1313965.1"/>
    <property type="molecule type" value="Genomic_DNA"/>
</dbReference>
<evidence type="ECO:0000256" key="1">
    <source>
        <dbReference type="SAM" id="MobiDB-lite"/>
    </source>
</evidence>
<proteinExistence type="predicted"/>
<reference evidence="2" key="2">
    <citation type="submission" date="2023-06" db="EMBL/GenBank/DDBJ databases">
        <authorList>
            <person name="Ma L."/>
            <person name="Liu K.-W."/>
            <person name="Li Z."/>
            <person name="Hsiao Y.-Y."/>
            <person name="Qi Y."/>
            <person name="Fu T."/>
            <person name="Tang G."/>
            <person name="Zhang D."/>
            <person name="Sun W.-H."/>
            <person name="Liu D.-K."/>
            <person name="Li Y."/>
            <person name="Chen G.-Z."/>
            <person name="Liu X.-D."/>
            <person name="Liao X.-Y."/>
            <person name="Jiang Y.-T."/>
            <person name="Yu X."/>
            <person name="Hao Y."/>
            <person name="Huang J."/>
            <person name="Zhao X.-W."/>
            <person name="Ke S."/>
            <person name="Chen Y.-Y."/>
            <person name="Wu W.-L."/>
            <person name="Hsu J.-L."/>
            <person name="Lin Y.-F."/>
            <person name="Huang M.-D."/>
            <person name="Li C.-Y."/>
            <person name="Huang L."/>
            <person name="Wang Z.-W."/>
            <person name="Zhao X."/>
            <person name="Zhong W.-Y."/>
            <person name="Peng D.-H."/>
            <person name="Ahmad S."/>
            <person name="Lan S."/>
            <person name="Zhang J.-S."/>
            <person name="Tsai W.-C."/>
            <person name="Van De Peer Y."/>
            <person name="Liu Z.-J."/>
        </authorList>
    </citation>
    <scope>NUCLEOTIDE SEQUENCE</scope>
    <source>
        <strain evidence="2">CP</strain>
        <tissue evidence="2">Leaves</tissue>
    </source>
</reference>
<dbReference type="Proteomes" id="UP001180020">
    <property type="component" value="Unassembled WGS sequence"/>
</dbReference>
<feature type="compositionally biased region" description="Polar residues" evidence="1">
    <location>
        <begin position="1"/>
        <end position="13"/>
    </location>
</feature>
<feature type="region of interest" description="Disordered" evidence="1">
    <location>
        <begin position="1"/>
        <end position="41"/>
    </location>
</feature>
<accession>A0AAV9EMA1</accession>
<name>A0AAV9EMA1_ACOCL</name>
<comment type="caution">
    <text evidence="2">The sequence shown here is derived from an EMBL/GenBank/DDBJ whole genome shotgun (WGS) entry which is preliminary data.</text>
</comment>
<reference evidence="2" key="1">
    <citation type="journal article" date="2023" name="Nat. Commun.">
        <title>Diploid and tetraploid genomes of Acorus and the evolution of monocots.</title>
        <authorList>
            <person name="Ma L."/>
            <person name="Liu K.W."/>
            <person name="Li Z."/>
            <person name="Hsiao Y.Y."/>
            <person name="Qi Y."/>
            <person name="Fu T."/>
            <person name="Tang G.D."/>
            <person name="Zhang D."/>
            <person name="Sun W.H."/>
            <person name="Liu D.K."/>
            <person name="Li Y."/>
            <person name="Chen G.Z."/>
            <person name="Liu X.D."/>
            <person name="Liao X.Y."/>
            <person name="Jiang Y.T."/>
            <person name="Yu X."/>
            <person name="Hao Y."/>
            <person name="Huang J."/>
            <person name="Zhao X.W."/>
            <person name="Ke S."/>
            <person name="Chen Y.Y."/>
            <person name="Wu W.L."/>
            <person name="Hsu J.L."/>
            <person name="Lin Y.F."/>
            <person name="Huang M.D."/>
            <person name="Li C.Y."/>
            <person name="Huang L."/>
            <person name="Wang Z.W."/>
            <person name="Zhao X."/>
            <person name="Zhong W.Y."/>
            <person name="Peng D.H."/>
            <person name="Ahmad S."/>
            <person name="Lan S."/>
            <person name="Zhang J.S."/>
            <person name="Tsai W.C."/>
            <person name="Van de Peer Y."/>
            <person name="Liu Z.J."/>
        </authorList>
    </citation>
    <scope>NUCLEOTIDE SEQUENCE</scope>
    <source>
        <strain evidence="2">CP</strain>
    </source>
</reference>
<dbReference type="AlphaFoldDB" id="A0AAV9EMA1"/>
<protein>
    <submittedName>
        <fullName evidence="2">Uncharacterized protein</fullName>
    </submittedName>
</protein>